<evidence type="ECO:0000313" key="1">
    <source>
        <dbReference type="EMBL" id="GIO42747.1"/>
    </source>
</evidence>
<keyword evidence="2" id="KW-1185">Reference proteome</keyword>
<dbReference type="EMBL" id="BORS01000008">
    <property type="protein sequence ID" value="GIO42747.1"/>
    <property type="molecule type" value="Genomic_DNA"/>
</dbReference>
<accession>A0A920CN30</accession>
<proteinExistence type="predicted"/>
<dbReference type="AlphaFoldDB" id="A0A920CN30"/>
<reference evidence="1" key="1">
    <citation type="submission" date="2021-03" db="EMBL/GenBank/DDBJ databases">
        <title>Antimicrobial resistance genes in bacteria isolated from Japanese honey, and their potential for conferring macrolide and lincosamide resistance in the American foulbrood pathogen Paenibacillus larvae.</title>
        <authorList>
            <person name="Okamoto M."/>
            <person name="Kumagai M."/>
            <person name="Kanamori H."/>
            <person name="Takamatsu D."/>
        </authorList>
    </citation>
    <scope>NUCLEOTIDE SEQUENCE</scope>
    <source>
        <strain evidence="1">J41TS4</strain>
    </source>
</reference>
<comment type="caution">
    <text evidence="1">The sequence shown here is derived from an EMBL/GenBank/DDBJ whole genome shotgun (WGS) entry which is preliminary data.</text>
</comment>
<dbReference type="Proteomes" id="UP000678895">
    <property type="component" value="Unassembled WGS sequence"/>
</dbReference>
<evidence type="ECO:0000313" key="2">
    <source>
        <dbReference type="Proteomes" id="UP000678895"/>
    </source>
</evidence>
<name>A0A920CN30_9BACL</name>
<protein>
    <submittedName>
        <fullName evidence="1">Uncharacterized protein</fullName>
    </submittedName>
</protein>
<gene>
    <name evidence="1" type="ORF">J41TS4_25050</name>
</gene>
<sequence length="217" mass="24460">MVNIATMNGGYSDTVMDGVMYRMIECDQVEVFADRGVYLAISSGTSFYSNEAFRFDENTGEVHVREDYSKASLLFDLPLDPAKADRQTAETYLKELLNNSTSTQNTENHEYSGSMEDAAWVSWIEELRAKIRNGEQVGETITDSIKEVTYDASGNITYTYGDLTATISLENLFEEGQTGFTDRRLPISRNGDDYRAMLFHKDENGVITGRIVEIEIE</sequence>
<organism evidence="1 2">
    <name type="scientific">Paenibacillus apis</name>
    <dbReference type="NCBI Taxonomy" id="1792174"/>
    <lineage>
        <taxon>Bacteria</taxon>
        <taxon>Bacillati</taxon>
        <taxon>Bacillota</taxon>
        <taxon>Bacilli</taxon>
        <taxon>Bacillales</taxon>
        <taxon>Paenibacillaceae</taxon>
        <taxon>Paenibacillus</taxon>
    </lineage>
</organism>